<gene>
    <name evidence="3" type="ORF">RDB_LOCUS60363</name>
</gene>
<name>A0A8H3B3M7_9AGAM</name>
<feature type="region of interest" description="Disordered" evidence="1">
    <location>
        <begin position="385"/>
        <end position="488"/>
    </location>
</feature>
<dbReference type="AlphaFoldDB" id="A0A8H3B3M7"/>
<evidence type="ECO:0008006" key="5">
    <source>
        <dbReference type="Google" id="ProtNLM"/>
    </source>
</evidence>
<dbReference type="Proteomes" id="UP000663888">
    <property type="component" value="Unassembled WGS sequence"/>
</dbReference>
<evidence type="ECO:0000256" key="1">
    <source>
        <dbReference type="SAM" id="MobiDB-lite"/>
    </source>
</evidence>
<accession>A0A8H3B3M7</accession>
<feature type="transmembrane region" description="Helical" evidence="2">
    <location>
        <begin position="126"/>
        <end position="151"/>
    </location>
</feature>
<evidence type="ECO:0000256" key="2">
    <source>
        <dbReference type="SAM" id="Phobius"/>
    </source>
</evidence>
<feature type="region of interest" description="Disordered" evidence="1">
    <location>
        <begin position="266"/>
        <end position="348"/>
    </location>
</feature>
<feature type="region of interest" description="Disordered" evidence="1">
    <location>
        <begin position="353"/>
        <end position="372"/>
    </location>
</feature>
<feature type="transmembrane region" description="Helical" evidence="2">
    <location>
        <begin position="12"/>
        <end position="33"/>
    </location>
</feature>
<reference evidence="3" key="1">
    <citation type="submission" date="2021-01" db="EMBL/GenBank/DDBJ databases">
        <authorList>
            <person name="Kaushik A."/>
        </authorList>
    </citation>
    <scope>NUCLEOTIDE SEQUENCE</scope>
    <source>
        <strain evidence="3">AG4-R118</strain>
    </source>
</reference>
<comment type="caution">
    <text evidence="3">The sequence shown here is derived from an EMBL/GenBank/DDBJ whole genome shotgun (WGS) entry which is preliminary data.</text>
</comment>
<feature type="compositionally biased region" description="Low complexity" evidence="1">
    <location>
        <begin position="450"/>
        <end position="461"/>
    </location>
</feature>
<feature type="transmembrane region" description="Helical" evidence="2">
    <location>
        <begin position="76"/>
        <end position="100"/>
    </location>
</feature>
<keyword evidence="2" id="KW-1133">Transmembrane helix</keyword>
<evidence type="ECO:0000313" key="3">
    <source>
        <dbReference type="EMBL" id="CAE6447008.1"/>
    </source>
</evidence>
<keyword evidence="2" id="KW-0812">Transmembrane</keyword>
<evidence type="ECO:0000313" key="4">
    <source>
        <dbReference type="Proteomes" id="UP000663888"/>
    </source>
</evidence>
<sequence length="488" mass="53166">MISVLAGIRYALFALYIICSGVIVTAASWHLGLANSIGASAQLDVYLIFLGAFGLLFVLAVAFIDTLRKYAITSTVWFELVWIGLFWVLYLAAASAATALGPPAFCQVSVSANFLGWKDACTAVKVILTFTWIGTTLFLAHLFTLLVLSVLHAPQAPGVWHSGVRDFPWLDFTTRPSFRNSVSANGGVRMGSEPSSPAKYHYERRMVAAQPNVAPVSVQPAPPIYSTMMNRAAHASQTPEHYPAHPYAAAAVSRPAPVHDVEASQPYQYRPERDHRAKTQSQSIVEQFRAKQQGQGSSSRKPVPGQVQSTIVRALPQLPSSNEVLSPRPRRANSGLTEEQVMGASQPVRKLPEVQASSNSHSYQPSLPPSLYPMQVQSAMDHATPVVSYPNEPRPLGDWPRRNPPADSRRERNAAPPPFQRIPTVIPSAGPMTASGAQERVARRMDSTESGNSSDGSLDSDGVPRRKDGRPKHRPPPLDFSKLNAGRR</sequence>
<feature type="compositionally biased region" description="Polar residues" evidence="1">
    <location>
        <begin position="279"/>
        <end position="311"/>
    </location>
</feature>
<dbReference type="EMBL" id="CAJMWX010001032">
    <property type="protein sequence ID" value="CAE6447008.1"/>
    <property type="molecule type" value="Genomic_DNA"/>
</dbReference>
<organism evidence="3 4">
    <name type="scientific">Rhizoctonia solani</name>
    <dbReference type="NCBI Taxonomy" id="456999"/>
    <lineage>
        <taxon>Eukaryota</taxon>
        <taxon>Fungi</taxon>
        <taxon>Dikarya</taxon>
        <taxon>Basidiomycota</taxon>
        <taxon>Agaricomycotina</taxon>
        <taxon>Agaricomycetes</taxon>
        <taxon>Cantharellales</taxon>
        <taxon>Ceratobasidiaceae</taxon>
        <taxon>Rhizoctonia</taxon>
    </lineage>
</organism>
<keyword evidence="2" id="KW-0472">Membrane</keyword>
<protein>
    <recommendedName>
        <fullName evidence="5">MARVEL domain-containing protein</fullName>
    </recommendedName>
</protein>
<proteinExistence type="predicted"/>
<feature type="transmembrane region" description="Helical" evidence="2">
    <location>
        <begin position="45"/>
        <end position="64"/>
    </location>
</feature>